<accession>A0A2M7TCW8</accession>
<organism evidence="1 2">
    <name type="scientific">candidate division WWE3 bacterium CG_4_10_14_0_2_um_filter_42_8</name>
    <dbReference type="NCBI Taxonomy" id="1975074"/>
    <lineage>
        <taxon>Bacteria</taxon>
        <taxon>Katanobacteria</taxon>
    </lineage>
</organism>
<evidence type="ECO:0000313" key="1">
    <source>
        <dbReference type="EMBL" id="PIZ43208.1"/>
    </source>
</evidence>
<dbReference type="AlphaFoldDB" id="A0A2M7TCW8"/>
<evidence type="ECO:0000313" key="2">
    <source>
        <dbReference type="Proteomes" id="UP000230970"/>
    </source>
</evidence>
<name>A0A2M7TCW8_UNCKA</name>
<comment type="caution">
    <text evidence="1">The sequence shown here is derived from an EMBL/GenBank/DDBJ whole genome shotgun (WGS) entry which is preliminary data.</text>
</comment>
<gene>
    <name evidence="1" type="ORF">COY34_01325</name>
</gene>
<dbReference type="EMBL" id="PFNJ01000035">
    <property type="protein sequence ID" value="PIZ43208.1"/>
    <property type="molecule type" value="Genomic_DNA"/>
</dbReference>
<reference evidence="2" key="1">
    <citation type="submission" date="2017-09" db="EMBL/GenBank/DDBJ databases">
        <title>Depth-based differentiation of microbial function through sediment-hosted aquifers and enrichment of novel symbionts in the deep terrestrial subsurface.</title>
        <authorList>
            <person name="Probst A.J."/>
            <person name="Ladd B."/>
            <person name="Jarett J.K."/>
            <person name="Geller-Mcgrath D.E."/>
            <person name="Sieber C.M.K."/>
            <person name="Emerson J.B."/>
            <person name="Anantharaman K."/>
            <person name="Thomas B.C."/>
            <person name="Malmstrom R."/>
            <person name="Stieglmeier M."/>
            <person name="Klingl A."/>
            <person name="Woyke T."/>
            <person name="Ryan C.M."/>
            <person name="Banfield J.F."/>
        </authorList>
    </citation>
    <scope>NUCLEOTIDE SEQUENCE [LARGE SCALE GENOMIC DNA]</scope>
</reference>
<dbReference type="Proteomes" id="UP000230970">
    <property type="component" value="Unassembled WGS sequence"/>
</dbReference>
<sequence length="59" mass="6894">MRQFFIQIFVAIIRHRSFVTSRPTGRFFLPIFIKKHKSCCQSRHLAVFYFASGSTQLAA</sequence>
<protein>
    <submittedName>
        <fullName evidence="1">Uncharacterized protein</fullName>
    </submittedName>
</protein>
<proteinExistence type="predicted"/>